<dbReference type="PANTHER" id="PTHR30466">
    <property type="entry name" value="FLAVIN REDUCTASE"/>
    <property type="match status" value="1"/>
</dbReference>
<keyword evidence="1 4" id="KW-0560">Oxidoreductase</keyword>
<dbReference type="InterPro" id="IPR002563">
    <property type="entry name" value="Flavin_Rdtase-like_dom"/>
</dbReference>
<dbReference type="PANTHER" id="PTHR30466:SF1">
    <property type="entry name" value="FMN REDUCTASE (NADH) RUTF"/>
    <property type="match status" value="1"/>
</dbReference>
<evidence type="ECO:0000256" key="2">
    <source>
        <dbReference type="SAM" id="MobiDB-lite"/>
    </source>
</evidence>
<keyword evidence="5" id="KW-1185">Reference proteome</keyword>
<dbReference type="Proteomes" id="UP001612812">
    <property type="component" value="Unassembled WGS sequence"/>
</dbReference>
<dbReference type="InterPro" id="IPR012349">
    <property type="entry name" value="Split_barrel_FMN-bd"/>
</dbReference>
<dbReference type="SUPFAM" id="SSF50475">
    <property type="entry name" value="FMN-binding split barrel"/>
    <property type="match status" value="1"/>
</dbReference>
<dbReference type="EMBL" id="JBITLE010000002">
    <property type="protein sequence ID" value="MFI7262100.1"/>
    <property type="molecule type" value="Genomic_DNA"/>
</dbReference>
<proteinExistence type="predicted"/>
<feature type="domain" description="Flavin reductase like" evidence="3">
    <location>
        <begin position="13"/>
        <end position="160"/>
    </location>
</feature>
<evidence type="ECO:0000313" key="4">
    <source>
        <dbReference type="EMBL" id="MFI7262100.1"/>
    </source>
</evidence>
<dbReference type="GO" id="GO:0016491">
    <property type="term" value="F:oxidoreductase activity"/>
    <property type="evidence" value="ECO:0007669"/>
    <property type="project" value="UniProtKB-KW"/>
</dbReference>
<gene>
    <name evidence="4" type="ORF">ACIBP4_07350</name>
</gene>
<dbReference type="InterPro" id="IPR050268">
    <property type="entry name" value="NADH-dep_flavin_reductase"/>
</dbReference>
<accession>A0ABW7ZGW5</accession>
<reference evidence="4 5" key="1">
    <citation type="submission" date="2024-10" db="EMBL/GenBank/DDBJ databases">
        <title>The Natural Products Discovery Center: Release of the First 8490 Sequenced Strains for Exploring Actinobacteria Biosynthetic Diversity.</title>
        <authorList>
            <person name="Kalkreuter E."/>
            <person name="Kautsar S.A."/>
            <person name="Yang D."/>
            <person name="Bader C.D."/>
            <person name="Teijaro C.N."/>
            <person name="Fluegel L."/>
            <person name="Davis C.M."/>
            <person name="Simpson J.R."/>
            <person name="Lauterbach L."/>
            <person name="Steele A.D."/>
            <person name="Gui C."/>
            <person name="Meng S."/>
            <person name="Li G."/>
            <person name="Viehrig K."/>
            <person name="Ye F."/>
            <person name="Su P."/>
            <person name="Kiefer A.F."/>
            <person name="Nichols A."/>
            <person name="Cepeda A.J."/>
            <person name="Yan W."/>
            <person name="Fan B."/>
            <person name="Jiang Y."/>
            <person name="Adhikari A."/>
            <person name="Zheng C.-J."/>
            <person name="Schuster L."/>
            <person name="Cowan T.M."/>
            <person name="Smanski M.J."/>
            <person name="Chevrette M.G."/>
            <person name="De Carvalho L.P.S."/>
            <person name="Shen B."/>
        </authorList>
    </citation>
    <scope>NUCLEOTIDE SEQUENCE [LARGE SCALE GENOMIC DNA]</scope>
    <source>
        <strain evidence="4 5">NPDC049845</strain>
    </source>
</reference>
<organism evidence="4 5">
    <name type="scientific">Micromonospora maritima</name>
    <dbReference type="NCBI Taxonomy" id="986711"/>
    <lineage>
        <taxon>Bacteria</taxon>
        <taxon>Bacillati</taxon>
        <taxon>Actinomycetota</taxon>
        <taxon>Actinomycetes</taxon>
        <taxon>Micromonosporales</taxon>
        <taxon>Micromonosporaceae</taxon>
        <taxon>Micromonospora</taxon>
    </lineage>
</organism>
<dbReference type="Pfam" id="PF01613">
    <property type="entry name" value="Flavin_Reduct"/>
    <property type="match status" value="1"/>
</dbReference>
<name>A0ABW7ZGW5_9ACTN</name>
<evidence type="ECO:0000256" key="1">
    <source>
        <dbReference type="ARBA" id="ARBA00023002"/>
    </source>
</evidence>
<sequence length="192" mass="20281">MAGDFAQRQRRAVRQLTSGVSVLTFWHDGSAHATTASAVFAVSREPLLIGVCLTRGSRFAGLLARYDRFAVNVLSARQALLASWFADAQRPAGLSQFDPVEWEPDAFSGAPLIAGSLARLSCRRTAQMAAGDHDLLLAEVVSGTAEEGPPLLSFAGQLHDGLLRSLPARPAHPAVPAVRNPAGAPTPKGHRA</sequence>
<evidence type="ECO:0000313" key="5">
    <source>
        <dbReference type="Proteomes" id="UP001612812"/>
    </source>
</evidence>
<dbReference type="SMART" id="SM00903">
    <property type="entry name" value="Flavin_Reduct"/>
    <property type="match status" value="1"/>
</dbReference>
<protein>
    <submittedName>
        <fullName evidence="4">Flavin reductase family protein</fullName>
        <ecNumber evidence="4">1.5.1.-</ecNumber>
    </submittedName>
</protein>
<dbReference type="Gene3D" id="2.30.110.10">
    <property type="entry name" value="Electron Transport, Fmn-binding Protein, Chain A"/>
    <property type="match status" value="1"/>
</dbReference>
<dbReference type="EC" id="1.5.1.-" evidence="4"/>
<comment type="caution">
    <text evidence="4">The sequence shown here is derived from an EMBL/GenBank/DDBJ whole genome shotgun (WGS) entry which is preliminary data.</text>
</comment>
<evidence type="ECO:0000259" key="3">
    <source>
        <dbReference type="SMART" id="SM00903"/>
    </source>
</evidence>
<feature type="region of interest" description="Disordered" evidence="2">
    <location>
        <begin position="171"/>
        <end position="192"/>
    </location>
</feature>
<feature type="compositionally biased region" description="Low complexity" evidence="2">
    <location>
        <begin position="171"/>
        <end position="182"/>
    </location>
</feature>
<dbReference type="RefSeq" id="WP_396756387.1">
    <property type="nucleotide sequence ID" value="NZ_JBITLA010000001.1"/>
</dbReference>